<gene>
    <name evidence="6" type="primary">xseB</name>
    <name evidence="8" type="ORF">SAMN02745204_00863</name>
</gene>
<keyword evidence="5 6" id="KW-0269">Exonuclease</keyword>
<keyword evidence="2 6" id="KW-0963">Cytoplasm</keyword>
<evidence type="ECO:0000256" key="3">
    <source>
        <dbReference type="ARBA" id="ARBA00022722"/>
    </source>
</evidence>
<evidence type="ECO:0000313" key="9">
    <source>
        <dbReference type="Proteomes" id="UP000242857"/>
    </source>
</evidence>
<dbReference type="SUPFAM" id="SSF116842">
    <property type="entry name" value="XseB-like"/>
    <property type="match status" value="1"/>
</dbReference>
<dbReference type="EMBL" id="FQUK01000010">
    <property type="protein sequence ID" value="SHE65137.1"/>
    <property type="molecule type" value="Genomic_DNA"/>
</dbReference>
<proteinExistence type="inferred from homology"/>
<comment type="subcellular location">
    <subcellularLocation>
        <location evidence="6">Cytoplasm</location>
    </subcellularLocation>
</comment>
<dbReference type="PANTHER" id="PTHR34137:SF1">
    <property type="entry name" value="EXODEOXYRIBONUCLEASE 7 SMALL SUBUNIT"/>
    <property type="match status" value="1"/>
</dbReference>
<dbReference type="HAMAP" id="MF_00337">
    <property type="entry name" value="Exonuc_7_S"/>
    <property type="match status" value="1"/>
</dbReference>
<dbReference type="NCBIfam" id="NF002140">
    <property type="entry name" value="PRK00977.1-4"/>
    <property type="match status" value="1"/>
</dbReference>
<dbReference type="OrthoDB" id="9801128at2"/>
<dbReference type="PIRSF" id="PIRSF006488">
    <property type="entry name" value="Exonuc_VII_S"/>
    <property type="match status" value="1"/>
</dbReference>
<dbReference type="NCBIfam" id="TIGR01280">
    <property type="entry name" value="xseB"/>
    <property type="match status" value="1"/>
</dbReference>
<dbReference type="InterPro" id="IPR037004">
    <property type="entry name" value="Exonuc_VII_ssu_sf"/>
</dbReference>
<dbReference type="Pfam" id="PF02609">
    <property type="entry name" value="Exonuc_VII_S"/>
    <property type="match status" value="1"/>
</dbReference>
<dbReference type="AlphaFoldDB" id="A0A1M4V8C5"/>
<comment type="subunit">
    <text evidence="6">Heterooligomer composed of large and small subunits.</text>
</comment>
<dbReference type="GO" id="GO:0009318">
    <property type="term" value="C:exodeoxyribonuclease VII complex"/>
    <property type="evidence" value="ECO:0007669"/>
    <property type="project" value="UniProtKB-UniRule"/>
</dbReference>
<accession>A0A1M4V8C5</accession>
<sequence length="86" mass="9556">MHTTPDSQDTSPVSDFERSMKELESLVSRLESGDMTLEQSLDAYARGVALYNRCKAALDEAELRVRQLSDPARPEQSSEFTSGSDD</sequence>
<dbReference type="EC" id="3.1.11.6" evidence="6"/>
<keyword evidence="9" id="KW-1185">Reference proteome</keyword>
<comment type="similarity">
    <text evidence="1 6">Belongs to the XseB family.</text>
</comment>
<dbReference type="Proteomes" id="UP000242857">
    <property type="component" value="Unassembled WGS sequence"/>
</dbReference>
<evidence type="ECO:0000256" key="5">
    <source>
        <dbReference type="ARBA" id="ARBA00022839"/>
    </source>
</evidence>
<evidence type="ECO:0000256" key="2">
    <source>
        <dbReference type="ARBA" id="ARBA00022490"/>
    </source>
</evidence>
<dbReference type="GO" id="GO:0006308">
    <property type="term" value="P:DNA catabolic process"/>
    <property type="evidence" value="ECO:0007669"/>
    <property type="project" value="UniProtKB-UniRule"/>
</dbReference>
<dbReference type="GO" id="GO:0005829">
    <property type="term" value="C:cytosol"/>
    <property type="evidence" value="ECO:0007669"/>
    <property type="project" value="TreeGrafter"/>
</dbReference>
<keyword evidence="3 6" id="KW-0540">Nuclease</keyword>
<dbReference type="InterPro" id="IPR003761">
    <property type="entry name" value="Exonuc_VII_S"/>
</dbReference>
<evidence type="ECO:0000256" key="1">
    <source>
        <dbReference type="ARBA" id="ARBA00009998"/>
    </source>
</evidence>
<evidence type="ECO:0000256" key="7">
    <source>
        <dbReference type="SAM" id="MobiDB-lite"/>
    </source>
</evidence>
<dbReference type="GO" id="GO:0008855">
    <property type="term" value="F:exodeoxyribonuclease VII activity"/>
    <property type="evidence" value="ECO:0007669"/>
    <property type="project" value="UniProtKB-UniRule"/>
</dbReference>
<evidence type="ECO:0000256" key="4">
    <source>
        <dbReference type="ARBA" id="ARBA00022801"/>
    </source>
</evidence>
<evidence type="ECO:0000313" key="8">
    <source>
        <dbReference type="EMBL" id="SHE65137.1"/>
    </source>
</evidence>
<name>A0A1M4V8C5_9GAMM</name>
<evidence type="ECO:0000256" key="6">
    <source>
        <dbReference type="HAMAP-Rule" id="MF_00337"/>
    </source>
</evidence>
<organism evidence="8 9">
    <name type="scientific">Thermomonas hydrothermalis</name>
    <dbReference type="NCBI Taxonomy" id="213588"/>
    <lineage>
        <taxon>Bacteria</taxon>
        <taxon>Pseudomonadati</taxon>
        <taxon>Pseudomonadota</taxon>
        <taxon>Gammaproteobacteria</taxon>
        <taxon>Lysobacterales</taxon>
        <taxon>Lysobacteraceae</taxon>
        <taxon>Thermomonas</taxon>
    </lineage>
</organism>
<feature type="compositionally biased region" description="Polar residues" evidence="7">
    <location>
        <begin position="75"/>
        <end position="86"/>
    </location>
</feature>
<dbReference type="Gene3D" id="1.10.287.1040">
    <property type="entry name" value="Exonuclease VII, small subunit"/>
    <property type="match status" value="1"/>
</dbReference>
<comment type="catalytic activity">
    <reaction evidence="6">
        <text>Exonucleolytic cleavage in either 5'- to 3'- or 3'- to 5'-direction to yield nucleoside 5'-phosphates.</text>
        <dbReference type="EC" id="3.1.11.6"/>
    </reaction>
</comment>
<dbReference type="PANTHER" id="PTHR34137">
    <property type="entry name" value="EXODEOXYRIBONUCLEASE 7 SMALL SUBUNIT"/>
    <property type="match status" value="1"/>
</dbReference>
<keyword evidence="4 6" id="KW-0378">Hydrolase</keyword>
<reference evidence="9" key="1">
    <citation type="submission" date="2016-11" db="EMBL/GenBank/DDBJ databases">
        <authorList>
            <person name="Varghese N."/>
            <person name="Submissions S."/>
        </authorList>
    </citation>
    <scope>NUCLEOTIDE SEQUENCE [LARGE SCALE GENOMIC DNA]</scope>
    <source>
        <strain evidence="9">DSM 14834</strain>
    </source>
</reference>
<feature type="region of interest" description="Disordered" evidence="7">
    <location>
        <begin position="66"/>
        <end position="86"/>
    </location>
</feature>
<protein>
    <recommendedName>
        <fullName evidence="6">Exodeoxyribonuclease 7 small subunit</fullName>
        <ecNumber evidence="6">3.1.11.6</ecNumber>
    </recommendedName>
    <alternativeName>
        <fullName evidence="6">Exodeoxyribonuclease VII small subunit</fullName>
        <shortName evidence="6">Exonuclease VII small subunit</shortName>
    </alternativeName>
</protein>
<comment type="function">
    <text evidence="6">Bidirectionally degrades single-stranded DNA into large acid-insoluble oligonucleotides, which are then degraded further into small acid-soluble oligonucleotides.</text>
</comment>
<dbReference type="STRING" id="213588.SAMN02745204_00863"/>
<dbReference type="RefSeq" id="WP_072755397.1">
    <property type="nucleotide sequence ID" value="NZ_FQUK01000010.1"/>
</dbReference>